<evidence type="ECO:0000259" key="2">
    <source>
        <dbReference type="Pfam" id="PF07435"/>
    </source>
</evidence>
<feature type="compositionally biased region" description="Polar residues" evidence="1">
    <location>
        <begin position="444"/>
        <end position="461"/>
    </location>
</feature>
<feature type="domain" description="Regulatory protein YycH" evidence="2">
    <location>
        <begin position="5"/>
        <end position="352"/>
    </location>
</feature>
<proteinExistence type="predicted"/>
<feature type="region of interest" description="Disordered" evidence="1">
    <location>
        <begin position="412"/>
        <end position="492"/>
    </location>
</feature>
<feature type="compositionally biased region" description="Basic and acidic residues" evidence="1">
    <location>
        <begin position="422"/>
        <end position="436"/>
    </location>
</feature>
<dbReference type="AlphaFoldDB" id="A0AA45WXE6"/>
<protein>
    <submittedName>
        <fullName evidence="3">YycH protein</fullName>
    </submittedName>
</protein>
<dbReference type="InterPro" id="IPR009996">
    <property type="entry name" value="YycH"/>
</dbReference>
<keyword evidence="4" id="KW-1185">Reference proteome</keyword>
<dbReference type="EMBL" id="FXUF01000007">
    <property type="protein sequence ID" value="SMP58696.1"/>
    <property type="molecule type" value="Genomic_DNA"/>
</dbReference>
<sequence>MMHKEKLKSLLLTFLVVTSVVLTQRVWFHSPLQLITSEASYLEEAEILEQERARIIRPVSIVAGFGGGVENSHYSLIKPQDLDRFWQELQVILKDHFISEPTVQVVSYEDYQQVKGSRSIELHFAEGFPAALLATLYDQQENQVTAVLSQISRVLIPGRYQGTLYLVDEAGTTYEFRITRQQMTAAIDPGELLDSIPVNSYVKYYPLFSYAGNDVLLPLTHQSNLPRLFTESEVDISSDQQMNLWAGRFFNENFDFVKTIQETGGTRIYMYGYGQQEVRITNRGRLEYTAETGNQSSTSVGKALDTALLFMARHGGLNADLVLQEVKLLEHNNQRGYRFTFSYRLRELPVALSRQQQPVEIDVYGNSVRSYRTFIRRPMSLPEVLPESGILSPHRLVEENFNQLLAEMAADIDTTTPPGNETTRDPETAADPEREGLPPAMEQEGSTESVNPTNTAQPNLQEPSSESPSEAMPAPSSDPDFDTLPALSPSASGLSGDELLQAIESIELIYLDREDTHRRQLMVPVWRLIINNRVYDYDAHEGVRINTFTLSGREL</sequence>
<evidence type="ECO:0000313" key="3">
    <source>
        <dbReference type="EMBL" id="SMP58696.1"/>
    </source>
</evidence>
<dbReference type="RefSeq" id="WP_283409431.1">
    <property type="nucleotide sequence ID" value="NZ_FXUF01000007.1"/>
</dbReference>
<accession>A0AA45WXE6</accession>
<evidence type="ECO:0000256" key="1">
    <source>
        <dbReference type="SAM" id="MobiDB-lite"/>
    </source>
</evidence>
<evidence type="ECO:0000313" key="4">
    <source>
        <dbReference type="Proteomes" id="UP001158066"/>
    </source>
</evidence>
<dbReference type="InterPro" id="IPR042274">
    <property type="entry name" value="YycH/YycI_2"/>
</dbReference>
<dbReference type="Proteomes" id="UP001158066">
    <property type="component" value="Unassembled WGS sequence"/>
</dbReference>
<gene>
    <name evidence="3" type="ORF">SAMN06296020_107109</name>
</gene>
<comment type="caution">
    <text evidence="3">The sequence shown here is derived from an EMBL/GenBank/DDBJ whole genome shotgun (WGS) entry which is preliminary data.</text>
</comment>
<feature type="compositionally biased region" description="Low complexity" evidence="1">
    <location>
        <begin position="462"/>
        <end position="492"/>
    </location>
</feature>
<dbReference type="Pfam" id="PF07435">
    <property type="entry name" value="YycH"/>
    <property type="match status" value="1"/>
</dbReference>
<dbReference type="Gene3D" id="3.30.310.160">
    <property type="entry name" value="YycH protein, domain 2"/>
    <property type="match status" value="1"/>
</dbReference>
<reference evidence="3" key="1">
    <citation type="submission" date="2017-05" db="EMBL/GenBank/DDBJ databases">
        <authorList>
            <person name="Varghese N."/>
            <person name="Submissions S."/>
        </authorList>
    </citation>
    <scope>NUCLEOTIDE SEQUENCE</scope>
    <source>
        <strain evidence="3">Su22</strain>
    </source>
</reference>
<organism evidence="3 4">
    <name type="scientific">Anoxynatronum buryatiense</name>
    <dbReference type="NCBI Taxonomy" id="489973"/>
    <lineage>
        <taxon>Bacteria</taxon>
        <taxon>Bacillati</taxon>
        <taxon>Bacillota</taxon>
        <taxon>Clostridia</taxon>
        <taxon>Eubacteriales</taxon>
        <taxon>Clostridiaceae</taxon>
        <taxon>Anoxynatronum</taxon>
    </lineage>
</organism>
<name>A0AA45WXE6_9CLOT</name>